<feature type="signal peptide" evidence="1">
    <location>
        <begin position="1"/>
        <end position="16"/>
    </location>
</feature>
<protein>
    <recommendedName>
        <fullName evidence="3">Secreted protein</fullName>
    </recommendedName>
</protein>
<dbReference type="EMBL" id="KY774314">
    <property type="protein sequence ID" value="ART31268.1"/>
    <property type="molecule type" value="Genomic_DNA"/>
</dbReference>
<keyword evidence="1" id="KW-0732">Signal</keyword>
<organism evidence="2">
    <name type="scientific">Utricularia reniformis</name>
    <dbReference type="NCBI Taxonomy" id="192314"/>
    <lineage>
        <taxon>Eukaryota</taxon>
        <taxon>Viridiplantae</taxon>
        <taxon>Streptophyta</taxon>
        <taxon>Embryophyta</taxon>
        <taxon>Tracheophyta</taxon>
        <taxon>Spermatophyta</taxon>
        <taxon>Magnoliopsida</taxon>
        <taxon>eudicotyledons</taxon>
        <taxon>Gunneridae</taxon>
        <taxon>Pentapetalae</taxon>
        <taxon>asterids</taxon>
        <taxon>lamiids</taxon>
        <taxon>Lamiales</taxon>
        <taxon>Lentibulariaceae</taxon>
        <taxon>Utricularia</taxon>
    </lineage>
</organism>
<reference evidence="2" key="1">
    <citation type="submission" date="2017-03" db="EMBL/GenBank/DDBJ databases">
        <title>The mitochondrial genome of the carnivorous plant Utricularia reniformis (Lentibulariaceae): structure, comparative analysis and evolutionary landmarks.</title>
        <authorList>
            <person name="Silva S.R."/>
            <person name="Alvarenga D.O."/>
            <person name="Michael T.P."/>
            <person name="Miranda V.F.O."/>
            <person name="Varani A.M."/>
        </authorList>
    </citation>
    <scope>NUCLEOTIDE SEQUENCE</scope>
</reference>
<geneLocation type="mitochondrion" evidence="2"/>
<evidence type="ECO:0008006" key="3">
    <source>
        <dbReference type="Google" id="ProtNLM"/>
    </source>
</evidence>
<keyword evidence="2" id="KW-0496">Mitochondrion</keyword>
<evidence type="ECO:0000256" key="1">
    <source>
        <dbReference type="SAM" id="SignalP"/>
    </source>
</evidence>
<name>A0A1Y0B1L3_9LAMI</name>
<sequence length="63" mass="7355">MMFILIGLRTKMCVTAAFLWFSYSTEVSCPCFTWQHFSLLLFAGHDSNTSIHIDTIYRRKTTD</sequence>
<feature type="chain" id="PRO_5012598162" description="Secreted protein" evidence="1">
    <location>
        <begin position="17"/>
        <end position="63"/>
    </location>
</feature>
<accession>A0A1Y0B1L3</accession>
<gene>
    <name evidence="2" type="ORF">AEK19_MT1045</name>
</gene>
<proteinExistence type="predicted"/>
<dbReference type="AlphaFoldDB" id="A0A1Y0B1L3"/>
<evidence type="ECO:0000313" key="2">
    <source>
        <dbReference type="EMBL" id="ART31268.1"/>
    </source>
</evidence>